<dbReference type="PANTHER" id="PTHR12243">
    <property type="entry name" value="MADF DOMAIN TRANSCRIPTION FACTOR"/>
    <property type="match status" value="1"/>
</dbReference>
<dbReference type="RefSeq" id="NP_001163401.1">
    <property type="nucleotide sequence ID" value="NM_001169930.1"/>
</dbReference>
<dbReference type="VEuPathDB" id="VectorBase:FBgn0260431"/>
<dbReference type="AlphaFoldDB" id="E1JI94"/>
<keyword evidence="4" id="KW-1185">Reference proteome</keyword>
<reference evidence="2 4" key="7">
    <citation type="journal article" date="2007" name="Science">
        <title>The Release 5.1 annotation of Drosophila melanogaster heterochromatin.</title>
        <authorList>
            <person name="Smith C.D."/>
            <person name="Shu S."/>
            <person name="Mungall C.J."/>
            <person name="Karpen G.H."/>
        </authorList>
    </citation>
    <scope>NUCLEOTIDE SEQUENCE [LARGE SCALE GENOMIC DNA]</scope>
    <source>
        <strain evidence="4">Berkeley</strain>
    </source>
</reference>
<dbReference type="GO" id="GO:0006357">
    <property type="term" value="P:regulation of transcription by RNA polymerase II"/>
    <property type="evidence" value="ECO:0000318"/>
    <property type="project" value="GO_Central"/>
</dbReference>
<dbReference type="eggNOG" id="ENOG502TCV2">
    <property type="taxonomic scope" value="Eukaryota"/>
</dbReference>
<reference evidence="2 4" key="5">
    <citation type="journal article" date="2002" name="Genome Biol.">
        <title>Heterochromatic sequences in a Drosophila whole-genome shotgun assembly.</title>
        <authorList>
            <person name="Hoskins R.A."/>
            <person name="Smith C.D."/>
            <person name="Carlson J.W."/>
            <person name="Carvalho A.B."/>
            <person name="Halpern A."/>
            <person name="Kaminker J.S."/>
            <person name="Kennedy C."/>
            <person name="Mungall C.J."/>
            <person name="Sullivan B.A."/>
            <person name="Sutton G.G."/>
            <person name="Yasuhara J.C."/>
            <person name="Wakimoto B.T."/>
            <person name="Myers E.W."/>
            <person name="Celniker S.E."/>
            <person name="Rubin G.M."/>
            <person name="Karpen G.H."/>
        </authorList>
    </citation>
    <scope>NUCLEOTIDE SEQUENCE [LARGE SCALE GENOMIC DNA]</scope>
    <source>
        <strain evidence="4">Berkeley</strain>
    </source>
</reference>
<reference evidence="2 4" key="4">
    <citation type="journal article" date="2002" name="Genome Biol.">
        <title>The transposable elements of the Drosophila melanogaster euchromatin: a genomics perspective.</title>
        <authorList>
            <person name="Kaminker J.S."/>
            <person name="Bergman C.M."/>
            <person name="Kronmiller B."/>
            <person name="Carlson J."/>
            <person name="Svirskas R."/>
            <person name="Patel S."/>
            <person name="Frise E."/>
            <person name="Wheeler D.A."/>
            <person name="Lewis S.E."/>
            <person name="Rubin G.M."/>
            <person name="Ashburner M."/>
            <person name="Celniker S.E."/>
        </authorList>
    </citation>
    <scope>NUCLEOTIDE SEQUENCE [LARGE SCALE GENOMIC DNA]</scope>
    <source>
        <strain evidence="4">Berkeley</strain>
    </source>
</reference>
<dbReference type="GeneID" id="8674075"/>
<accession>E1JI94</accession>
<dbReference type="EMBL" id="AE014296">
    <property type="protein sequence ID" value="ACZ94672.1"/>
    <property type="molecule type" value="Genomic_DNA"/>
</dbReference>
<reference evidence="2 4" key="10">
    <citation type="journal article" date="2015" name="G3 (Bethesda)">
        <title>Gene Model Annotations for Drosophila melanogaster: The Rule-Benders.</title>
        <authorList>
            <consortium name="FlyBase Consortium"/>
            <person name="Crosby M.A."/>
            <person name="Gramates L.S."/>
            <person name="Dos Santos G."/>
            <person name="Matthews B.B."/>
            <person name="St Pierre S.E."/>
            <person name="Zhou P."/>
            <person name="Schroeder A.J."/>
            <person name="Falls K."/>
            <person name="Emmert D.B."/>
            <person name="Russo S.M."/>
            <person name="Gelbart W.M."/>
            <person name="null"/>
        </authorList>
    </citation>
    <scope>NUCLEOTIDE SEQUENCE [LARGE SCALE GENOMIC DNA]</scope>
    <source>
        <strain evidence="4">Berkeley</strain>
    </source>
</reference>
<evidence type="ECO:0000313" key="3">
    <source>
        <dbReference type="FlyBase" id="FBgn0260431"/>
    </source>
</evidence>
<dbReference type="FlyBase" id="FBgn0260431">
    <property type="gene designation" value="CG42526"/>
</dbReference>
<gene>
    <name evidence="2" type="primary">Dmel\CG42526</name>
    <name evidence="2 3" type="ORF">CG42526</name>
    <name evidence="2" type="ORF">Dmel_CG42526</name>
</gene>
<dbReference type="SMART" id="SM00595">
    <property type="entry name" value="MADF"/>
    <property type="match status" value="1"/>
</dbReference>
<dbReference type="Bgee" id="FBgn0260431">
    <property type="expression patterns" value="Expressed in enterocyte of anterior adult midgut epithelium in digestive tract and 14 other cell types or tissues"/>
</dbReference>
<dbReference type="HOGENOM" id="CLU_1251827_0_0_1"/>
<reference evidence="2 4" key="3">
    <citation type="journal article" date="2002" name="Genome Biol.">
        <title>Annotation of the Drosophila melanogaster euchromatic genome: a systematic review.</title>
        <authorList>
            <person name="Misra S."/>
            <person name="Crosby M.A."/>
            <person name="Mungall C.J."/>
            <person name="Matthews B.B."/>
            <person name="Campbell K.S."/>
            <person name="Hradecky P."/>
            <person name="Huang Y."/>
            <person name="Kaminker J.S."/>
            <person name="Millburn G.H."/>
            <person name="Prochnik S.E."/>
            <person name="Smith C.D."/>
            <person name="Tupy J.L."/>
            <person name="Whitfied E.J."/>
            <person name="Bayraktaroglu L."/>
            <person name="Berman B.P."/>
            <person name="Bettencourt B.R."/>
            <person name="Celniker S.E."/>
            <person name="de Grey A.D."/>
            <person name="Drysdale R.A."/>
            <person name="Harris N.L."/>
            <person name="Richter J."/>
            <person name="Russo S."/>
            <person name="Schroeder A.J."/>
            <person name="Shu S.Q."/>
            <person name="Stapleton M."/>
            <person name="Yamada C."/>
            <person name="Ashburner M."/>
            <person name="Gelbart W.M."/>
            <person name="Rubin G.M."/>
            <person name="Lewis S.E."/>
        </authorList>
    </citation>
    <scope>GENOME REANNOTATION</scope>
    <source>
        <strain evidence="4">Berkeley</strain>
    </source>
</reference>
<reference evidence="2 4" key="2">
    <citation type="journal article" date="2002" name="Genome Biol.">
        <title>Finishing a whole-genome shotgun: release 3 of the Drosophila melanogaster euchromatic genome sequence.</title>
        <authorList>
            <person name="Celniker S.E."/>
            <person name="Wheeler D.A."/>
            <person name="Kronmiller B."/>
            <person name="Carlson J.W."/>
            <person name="Halpern A."/>
            <person name="Patel S."/>
            <person name="Adams M."/>
            <person name="Champe M."/>
            <person name="Dugan S.P."/>
            <person name="Frise E."/>
            <person name="Hodgson A."/>
            <person name="George R.A."/>
            <person name="Hoskins R.A."/>
            <person name="Laverty T."/>
            <person name="Muzny D.M."/>
            <person name="Nelson C.R."/>
            <person name="Pacleb J.M."/>
            <person name="Park S."/>
            <person name="Pfeiffer B.D."/>
            <person name="Richards S."/>
            <person name="Sodergren E.J."/>
            <person name="Svirskas R."/>
            <person name="Tabor P.E."/>
            <person name="Wan K."/>
            <person name="Stapleton M."/>
            <person name="Sutton G.G."/>
            <person name="Venter C."/>
            <person name="Weinstock G."/>
            <person name="Scherer S.E."/>
            <person name="Myers E.W."/>
            <person name="Gibbs R.A."/>
            <person name="Rubin G.M."/>
        </authorList>
    </citation>
    <scope>NUCLEOTIDE SEQUENCE [LARGE SCALE GENOMIC DNA]</scope>
    <source>
        <strain evidence="4">Berkeley</strain>
    </source>
</reference>
<dbReference type="KEGG" id="dme:Dmel_CG42526"/>
<dbReference type="GO" id="GO:0005667">
    <property type="term" value="C:transcription regulator complex"/>
    <property type="evidence" value="ECO:0000318"/>
    <property type="project" value="GO_Central"/>
</dbReference>
<dbReference type="InParanoid" id="E1JI94"/>
<dbReference type="PANTHER" id="PTHR12243:SF64">
    <property type="entry name" value="DORSAL INTERACTING PROTEIN 3-RELATED"/>
    <property type="match status" value="1"/>
</dbReference>
<dbReference type="InterPro" id="IPR006578">
    <property type="entry name" value="MADF-dom"/>
</dbReference>
<reference evidence="2 4" key="8">
    <citation type="journal article" date="2007" name="Science">
        <title>Sequence finishing and mapping of Drosophila melanogaster heterochromatin.</title>
        <authorList>
            <person name="Hoskins R.A."/>
            <person name="Carlson J.W."/>
            <person name="Kennedy C."/>
            <person name="Acevedo D."/>
            <person name="Evans-Holm M."/>
            <person name="Frise E."/>
            <person name="Wan K.H."/>
            <person name="Park S."/>
            <person name="Mendez-Lago M."/>
            <person name="Rossi F."/>
            <person name="Villasante A."/>
            <person name="Dimitri P."/>
            <person name="Karpen G.H."/>
            <person name="Celniker S.E."/>
        </authorList>
    </citation>
    <scope>NUCLEOTIDE SEQUENCE [LARGE SCALE GENOMIC DNA]</scope>
    <source>
        <strain evidence="4">Berkeley</strain>
    </source>
</reference>
<organism evidence="2 4">
    <name type="scientific">Drosophila melanogaster</name>
    <name type="common">Fruit fly</name>
    <dbReference type="NCBI Taxonomy" id="7227"/>
    <lineage>
        <taxon>Eukaryota</taxon>
        <taxon>Metazoa</taxon>
        <taxon>Ecdysozoa</taxon>
        <taxon>Arthropoda</taxon>
        <taxon>Hexapoda</taxon>
        <taxon>Insecta</taxon>
        <taxon>Pterygota</taxon>
        <taxon>Neoptera</taxon>
        <taxon>Endopterygota</taxon>
        <taxon>Diptera</taxon>
        <taxon>Brachycera</taxon>
        <taxon>Muscomorpha</taxon>
        <taxon>Ephydroidea</taxon>
        <taxon>Drosophilidae</taxon>
        <taxon>Drosophila</taxon>
        <taxon>Sophophora</taxon>
    </lineage>
</organism>
<dbReference type="BioGRID-ORCS" id="8674075">
    <property type="hits" value="0 hits in 1 CRISPR screen"/>
</dbReference>
<dbReference type="ExpressionAtlas" id="E1JI94">
    <property type="expression patterns" value="baseline and differential"/>
</dbReference>
<dbReference type="PaxDb" id="7227-FBpp0290078"/>
<dbReference type="GO" id="GO:0005634">
    <property type="term" value="C:nucleus"/>
    <property type="evidence" value="ECO:0000318"/>
    <property type="project" value="GO_Central"/>
</dbReference>
<sequence length="245" mass="28257">MDGFDALLIASVKRNVSIFEKYHTRYDRKQAWIAVAQACQKSVEYCQIRWKSLRDRYVRETQKPAATRSNIRKFKELDFLREHIRIRRKPNELCNTLNTNKTLVPGVTVDSQSADELALERNGITEFQPDEFIIEYKGEEEYLSETDNSSAEFISEDSACNIGSELPYVTKPSFNGEGQSQTQAKFMSVMNLIESALKDKPAEPQDPFYKYLESILTGVDDSTRIDIQLKVLNFVSDEIKRSRQT</sequence>
<protein>
    <recommendedName>
        <fullName evidence="1">MADF domain-containing protein</fullName>
    </recommendedName>
</protein>
<dbReference type="OMA" id="QDPFYKY"/>
<evidence type="ECO:0000313" key="2">
    <source>
        <dbReference type="EMBL" id="ACZ94672.1"/>
    </source>
</evidence>
<proteinExistence type="predicted"/>
<name>E1JI94_DROME</name>
<reference evidence="2 4" key="1">
    <citation type="journal article" date="2000" name="Science">
        <title>The genome sequence of Drosophila melanogaster.</title>
        <authorList>
            <person name="Adams M.D."/>
            <person name="Celniker S.E."/>
            <person name="Holt R.A."/>
            <person name="Evans C.A."/>
            <person name="Gocayne J.D."/>
            <person name="Amanatides P.G."/>
            <person name="Scherer S.E."/>
            <person name="Li P.W."/>
            <person name="Hoskins R.A."/>
            <person name="Galle R.F."/>
            <person name="George R.A."/>
            <person name="Lewis S.E."/>
            <person name="Richards S."/>
            <person name="Ashburner M."/>
            <person name="Henderson S.N."/>
            <person name="Sutton G.G."/>
            <person name="Wortman J.R."/>
            <person name="Yandell M.D."/>
            <person name="Zhang Q."/>
            <person name="Chen L.X."/>
            <person name="Brandon R.C."/>
            <person name="Rogers Y.H."/>
            <person name="Blazej R.G."/>
            <person name="Champe M."/>
            <person name="Pfeiffer B.D."/>
            <person name="Wan K.H."/>
            <person name="Doyle C."/>
            <person name="Baxter E.G."/>
            <person name="Helt G."/>
            <person name="Nelson C.R."/>
            <person name="Gabor G.L."/>
            <person name="Abril J.F."/>
            <person name="Agbayani A."/>
            <person name="An H.J."/>
            <person name="Andrews-Pfannkoch C."/>
            <person name="Baldwin D."/>
            <person name="Ballew R.M."/>
            <person name="Basu A."/>
            <person name="Baxendale J."/>
            <person name="Bayraktaroglu L."/>
            <person name="Beasley E.M."/>
            <person name="Beeson K.Y."/>
            <person name="Benos P.V."/>
            <person name="Berman B.P."/>
            <person name="Bhandari D."/>
            <person name="Bolshakov S."/>
            <person name="Borkova D."/>
            <person name="Botchan M.R."/>
            <person name="Bouck J."/>
            <person name="Brokstein P."/>
            <person name="Brottier P."/>
            <person name="Burtis K.C."/>
            <person name="Busam D.A."/>
            <person name="Butler H."/>
            <person name="Cadieu E."/>
            <person name="Center A."/>
            <person name="Chandra I."/>
            <person name="Cherry J.M."/>
            <person name="Cawley S."/>
            <person name="Dahlke C."/>
            <person name="Davenport L.B."/>
            <person name="Davies P."/>
            <person name="de Pablos B."/>
            <person name="Delcher A."/>
            <person name="Deng Z."/>
            <person name="Mays A.D."/>
            <person name="Dew I."/>
            <person name="Dietz S.M."/>
            <person name="Dodson K."/>
            <person name="Doup L.E."/>
            <person name="Downes M."/>
            <person name="Dugan-Rocha S."/>
            <person name="Dunkov B.C."/>
            <person name="Dunn P."/>
            <person name="Durbin K.J."/>
            <person name="Evangelista C.C."/>
            <person name="Ferraz C."/>
            <person name="Ferriera S."/>
            <person name="Fleischmann W."/>
            <person name="Fosler C."/>
            <person name="Gabrielian A.E."/>
            <person name="Garg N.S."/>
            <person name="Gelbart W.M."/>
            <person name="Glasser K."/>
            <person name="Glodek A."/>
            <person name="Gong F."/>
            <person name="Gorrell J.H."/>
            <person name="Gu Z."/>
            <person name="Guan P."/>
            <person name="Harris M."/>
            <person name="Harris N.L."/>
            <person name="Harvey D."/>
            <person name="Heiman T.J."/>
            <person name="Hernandez J.R."/>
            <person name="Houck J."/>
            <person name="Hostin D."/>
            <person name="Houston K.A."/>
            <person name="Howland T.J."/>
            <person name="Wei M.H."/>
            <person name="Ibegwam C."/>
            <person name="Jalali M."/>
            <person name="Kalush F."/>
            <person name="Karpen G.H."/>
            <person name="Ke Z."/>
            <person name="Kennison J.A."/>
            <person name="Ketchum K.A."/>
            <person name="Kimmel B.E."/>
            <person name="Kodira C.D."/>
            <person name="Kraft C."/>
            <person name="Kravitz S."/>
            <person name="Kulp D."/>
            <person name="Lai Z."/>
            <person name="Lasko P."/>
            <person name="Lei Y."/>
            <person name="Levitsky A.A."/>
            <person name="Li J."/>
            <person name="Li Z."/>
            <person name="Liang Y."/>
            <person name="Lin X."/>
            <person name="Liu X."/>
            <person name="Mattei B."/>
            <person name="McIntosh T.C."/>
            <person name="McLeod M.P."/>
            <person name="McPherson D."/>
            <person name="Merkulov G."/>
            <person name="Milshina N.V."/>
            <person name="Mobarry C."/>
            <person name="Morris J."/>
            <person name="Moshrefi A."/>
            <person name="Mount S.M."/>
            <person name="Moy M."/>
            <person name="Murphy B."/>
            <person name="Murphy L."/>
            <person name="Muzny D.M."/>
            <person name="Nelson D.L."/>
            <person name="Nelson D.R."/>
            <person name="Nelson K.A."/>
            <person name="Nixon K."/>
            <person name="Nusskern D.R."/>
            <person name="Pacleb J.M."/>
            <person name="Palazzolo M."/>
            <person name="Pittman G.S."/>
            <person name="Pan S."/>
            <person name="Pollard J."/>
            <person name="Puri V."/>
            <person name="Reese M.G."/>
            <person name="Reinert K."/>
            <person name="Remington K."/>
            <person name="Saunders R.D."/>
            <person name="Scheeler F."/>
            <person name="Shen H."/>
            <person name="Shue B.C."/>
            <person name="Siden-Kiamos I."/>
            <person name="Simpson M."/>
            <person name="Skupski M.P."/>
            <person name="Smith T."/>
            <person name="Spier E."/>
            <person name="Spradling A.C."/>
            <person name="Stapleton M."/>
            <person name="Strong R."/>
            <person name="Sun E."/>
            <person name="Svirskas R."/>
            <person name="Tector C."/>
            <person name="Turner R."/>
            <person name="Venter E."/>
            <person name="Wang A.H."/>
            <person name="Wang X."/>
            <person name="Wang Z.Y."/>
            <person name="Wassarman D.A."/>
            <person name="Weinstock G.M."/>
            <person name="Weissenbach J."/>
            <person name="Williams S.M."/>
            <person name="WoodageT"/>
            <person name="Worley K.C."/>
            <person name="Wu D."/>
            <person name="Yang S."/>
            <person name="Yao Q.A."/>
            <person name="Ye J."/>
            <person name="Yeh R.F."/>
            <person name="Zaveri J.S."/>
            <person name="Zhan M."/>
            <person name="Zhang G."/>
            <person name="Zhao Q."/>
            <person name="Zheng L."/>
            <person name="Zheng X.H."/>
            <person name="Zhong F.N."/>
            <person name="Zhong W."/>
            <person name="Zhou X."/>
            <person name="Zhu S."/>
            <person name="Zhu X."/>
            <person name="Smith H.O."/>
            <person name="Gibbs R.A."/>
            <person name="Myers E.W."/>
            <person name="Rubin G.M."/>
            <person name="Venter J.C."/>
        </authorList>
    </citation>
    <scope>NUCLEOTIDE SEQUENCE [LARGE SCALE GENOMIC DNA]</scope>
    <source>
        <strain evidence="4">Berkeley</strain>
    </source>
</reference>
<dbReference type="Pfam" id="PF10545">
    <property type="entry name" value="MADF_DNA_bdg"/>
    <property type="match status" value="1"/>
</dbReference>
<reference evidence="2 4" key="11">
    <citation type="journal article" date="2015" name="Genome Res.">
        <title>The Release 6 reference sequence of the Drosophila melanogaster genome.</title>
        <authorList>
            <person name="Hoskins R.A."/>
            <person name="Carlson J.W."/>
            <person name="Wan K.H."/>
            <person name="Park S."/>
            <person name="Mendez I."/>
            <person name="Galle S.E."/>
            <person name="Booth B.W."/>
            <person name="Pfeiffer B.D."/>
            <person name="George R.A."/>
            <person name="Svirskas R."/>
            <person name="Krzywinski M."/>
            <person name="Schein J."/>
            <person name="Accardo M.C."/>
            <person name="Damia E."/>
            <person name="Messina G."/>
            <person name="Mendez-Lago M."/>
            <person name="de Pablos B."/>
            <person name="Demakova O.V."/>
            <person name="Andreyeva E.N."/>
            <person name="Boldyreva L.V."/>
            <person name="Marra M."/>
            <person name="Carvalho A.B."/>
            <person name="Dimitri P."/>
            <person name="Villasante A."/>
            <person name="Zhimulev I.F."/>
            <person name="Rubin G.M."/>
            <person name="Karpen G.H."/>
            <person name="Celniker S.E."/>
        </authorList>
    </citation>
    <scope>NUCLEOTIDE SEQUENCE [LARGE SCALE GENOMIC DNA]</scope>
    <source>
        <strain evidence="4">Berkeley</strain>
    </source>
</reference>
<dbReference type="PROSITE" id="PS51029">
    <property type="entry name" value="MADF"/>
    <property type="match status" value="1"/>
</dbReference>
<reference evidence="2 4" key="6">
    <citation type="journal article" date="2005" name="PLoS Comput. Biol.">
        <title>Combined evidence annotation of transposable elements in genome sequences.</title>
        <authorList>
            <person name="Quesneville H."/>
            <person name="Bergman C.M."/>
            <person name="Andrieu O."/>
            <person name="Autard D."/>
            <person name="Nouaud D."/>
            <person name="Ashburner M."/>
            <person name="Anxolabehere D."/>
        </authorList>
    </citation>
    <scope>NUCLEOTIDE SEQUENCE [LARGE SCALE GENOMIC DNA]</scope>
    <source>
        <strain evidence="4">Berkeley</strain>
    </source>
</reference>
<reference evidence="2 4" key="9">
    <citation type="journal article" date="2015" name="G3 (Bethesda)">
        <title>Gene Model Annotations for Drosophila melanogaster: Impact of High-Throughput Data.</title>
        <authorList>
            <consortium name="FlyBase Consortium"/>
            <person name="Matthews B.B."/>
            <person name="Dos Santos G."/>
            <person name="Crosby M.A."/>
            <person name="Emmert D.B."/>
            <person name="St Pierre S.E."/>
            <person name="Gramates L.S."/>
            <person name="Zhou P."/>
            <person name="Schroeder A.J."/>
            <person name="Falls K."/>
            <person name="Strelets V."/>
            <person name="Russo S.M."/>
            <person name="Gelbart W.M."/>
            <person name="null"/>
        </authorList>
    </citation>
    <scope>NUCLEOTIDE SEQUENCE [LARGE SCALE GENOMIC DNA]</scope>
    <source>
        <strain evidence="4">Berkeley</strain>
    </source>
</reference>
<feature type="domain" description="MADF" evidence="1">
    <location>
        <begin position="2"/>
        <end position="85"/>
    </location>
</feature>
<dbReference type="OrthoDB" id="6147983at2759"/>
<evidence type="ECO:0000313" key="4">
    <source>
        <dbReference type="Proteomes" id="UP000000803"/>
    </source>
</evidence>
<dbReference type="AGR" id="FB:FBgn0260431"/>
<dbReference type="InterPro" id="IPR039353">
    <property type="entry name" value="TF_Adf1"/>
</dbReference>
<dbReference type="Proteomes" id="UP000000803">
    <property type="component" value="Chromosome 3L"/>
</dbReference>
<dbReference type="PhylomeDB" id="E1JI94"/>
<dbReference type="FunCoup" id="E1JI94">
    <property type="interactions" value="8"/>
</dbReference>
<evidence type="ECO:0000259" key="1">
    <source>
        <dbReference type="PROSITE" id="PS51029"/>
    </source>
</evidence>